<dbReference type="Proteomes" id="UP000177199">
    <property type="component" value="Unassembled WGS sequence"/>
</dbReference>
<accession>A0A1F7HKK6</accession>
<comment type="caution">
    <text evidence="1">The sequence shown here is derived from an EMBL/GenBank/DDBJ whole genome shotgun (WGS) entry which is preliminary data.</text>
</comment>
<organism evidence="1 2">
    <name type="scientific">Candidatus Roizmanbacteria bacterium RIFCSPHIGHO2_12_FULL_33_9</name>
    <dbReference type="NCBI Taxonomy" id="1802045"/>
    <lineage>
        <taxon>Bacteria</taxon>
        <taxon>Candidatus Roizmaniibacteriota</taxon>
    </lineage>
</organism>
<reference evidence="1 2" key="1">
    <citation type="journal article" date="2016" name="Nat. Commun.">
        <title>Thousands of microbial genomes shed light on interconnected biogeochemical processes in an aquifer system.</title>
        <authorList>
            <person name="Anantharaman K."/>
            <person name="Brown C.T."/>
            <person name="Hug L.A."/>
            <person name="Sharon I."/>
            <person name="Castelle C.J."/>
            <person name="Probst A.J."/>
            <person name="Thomas B.C."/>
            <person name="Singh A."/>
            <person name="Wilkins M.J."/>
            <person name="Karaoz U."/>
            <person name="Brodie E.L."/>
            <person name="Williams K.H."/>
            <person name="Hubbard S.S."/>
            <person name="Banfield J.F."/>
        </authorList>
    </citation>
    <scope>NUCLEOTIDE SEQUENCE [LARGE SCALE GENOMIC DNA]</scope>
</reference>
<name>A0A1F7HKK6_9BACT</name>
<proteinExistence type="predicted"/>
<sequence length="292" mass="33638">MFKKIAVVLITRYPKWRAGKGNINNTDKVRGDLALKTIEEALKLGCSVILADYGSSKPFKKELSSIQNLIVTHRRSSKRSKGRRLAIKTAVKIPGIEAVVLTEAEKVSLITDCLNQVVAPIIQGKADIVIPKRNENLFKETYPFYMYESEIEGNETFNEELKSHKLISPDQSFDMFFGPRVFANNKKITSLFLKEYTFKVDHMAFPKWYFDAEDLSNTNFFPAVSALRKGYKVVSVEVPFKYPHSQKLNEEGKNKHRFEEKRKMQRISITIELLHFVSYLENYKGVRVKLNS</sequence>
<evidence type="ECO:0000313" key="1">
    <source>
        <dbReference type="EMBL" id="OGK31322.1"/>
    </source>
</evidence>
<dbReference type="EMBL" id="MFZV01000010">
    <property type="protein sequence ID" value="OGK31322.1"/>
    <property type="molecule type" value="Genomic_DNA"/>
</dbReference>
<evidence type="ECO:0000313" key="2">
    <source>
        <dbReference type="Proteomes" id="UP000177199"/>
    </source>
</evidence>
<dbReference type="AlphaFoldDB" id="A0A1F7HKK6"/>
<protein>
    <recommendedName>
        <fullName evidence="3">Glycosyltransferase 2-like domain-containing protein</fullName>
    </recommendedName>
</protein>
<evidence type="ECO:0008006" key="3">
    <source>
        <dbReference type="Google" id="ProtNLM"/>
    </source>
</evidence>
<gene>
    <name evidence="1" type="ORF">A3F29_02065</name>
</gene>